<gene>
    <name evidence="3" type="ORF">K2U94_15335</name>
</gene>
<feature type="transmembrane region" description="Helical" evidence="2">
    <location>
        <begin position="12"/>
        <end position="33"/>
    </location>
</feature>
<keyword evidence="4" id="KW-1185">Reference proteome</keyword>
<proteinExistence type="predicted"/>
<keyword evidence="2" id="KW-1133">Transmembrane helix</keyword>
<evidence type="ECO:0000256" key="2">
    <source>
        <dbReference type="SAM" id="Phobius"/>
    </source>
</evidence>
<organism evidence="3 4">
    <name type="scientific">Candidatus Rhodoblastus alkanivorans</name>
    <dbReference type="NCBI Taxonomy" id="2954117"/>
    <lineage>
        <taxon>Bacteria</taxon>
        <taxon>Pseudomonadati</taxon>
        <taxon>Pseudomonadota</taxon>
        <taxon>Alphaproteobacteria</taxon>
        <taxon>Hyphomicrobiales</taxon>
        <taxon>Rhodoblastaceae</taxon>
        <taxon>Rhodoblastus</taxon>
    </lineage>
</organism>
<comment type="caution">
    <text evidence="3">The sequence shown here is derived from an EMBL/GenBank/DDBJ whole genome shotgun (WGS) entry which is preliminary data.</text>
</comment>
<reference evidence="3" key="1">
    <citation type="journal article" date="2022" name="ISME J.">
        <title>Identification of active gaseous-alkane degraders at natural gas seeps.</title>
        <authorList>
            <person name="Farhan Ul Haque M."/>
            <person name="Hernandez M."/>
            <person name="Crombie A.T."/>
            <person name="Murrell J.C."/>
        </authorList>
    </citation>
    <scope>NUCLEOTIDE SEQUENCE</scope>
    <source>
        <strain evidence="3">PC2</strain>
    </source>
</reference>
<feature type="coiled-coil region" evidence="1">
    <location>
        <begin position="41"/>
        <end position="131"/>
    </location>
</feature>
<keyword evidence="2" id="KW-0812">Transmembrane</keyword>
<protein>
    <submittedName>
        <fullName evidence="3">Uncharacterized protein</fullName>
    </submittedName>
</protein>
<dbReference type="Proteomes" id="UP001139104">
    <property type="component" value="Unassembled WGS sequence"/>
</dbReference>
<keyword evidence="2" id="KW-0472">Membrane</keyword>
<name>A0ABS9Z8V3_9HYPH</name>
<evidence type="ECO:0000256" key="1">
    <source>
        <dbReference type="SAM" id="Coils"/>
    </source>
</evidence>
<accession>A0ABS9Z8V3</accession>
<dbReference type="EMBL" id="JAIVFP010000001">
    <property type="protein sequence ID" value="MCI4684115.1"/>
    <property type="molecule type" value="Genomic_DNA"/>
</dbReference>
<keyword evidence="1" id="KW-0175">Coiled coil</keyword>
<dbReference type="RefSeq" id="WP_243068025.1">
    <property type="nucleotide sequence ID" value="NZ_JAIVFK010000039.1"/>
</dbReference>
<sequence>MADSLGQPAPSWWNIVATALGVLGAPVLLQKLLEHFFGHKKTDAESELMLAQARKTESEAEELVAGRTGEFEKAVNDRVKAVLDSWERQVNLLTARIQAQQDEIHGLRQEVVELRKALDATTRELHAARTNAGFGV</sequence>
<evidence type="ECO:0000313" key="4">
    <source>
        <dbReference type="Proteomes" id="UP001139104"/>
    </source>
</evidence>
<evidence type="ECO:0000313" key="3">
    <source>
        <dbReference type="EMBL" id="MCI4684115.1"/>
    </source>
</evidence>